<name>A0A9W7ZUU3_9FUNG</name>
<keyword evidence="3" id="KW-1185">Reference proteome</keyword>
<sequence length="525" mass="55294">MAEQGVLLNYYVFDYLRRRGLRAAATQFAQEANIDVAWIDNGGQAEGQLPGSTDRLWQAPHDAGGASRHLSALGRKLNLAGLVEPGSQPFLQEWFTSLWRTVATCHDAPVPSALRPAPTLAPPPPTRRIAAQEPLEAQPPAGTTTVPAAGSQLYPGNHPPFPAGEKAPRDPAPSSARKRNSSVVSTTDDRLQSPTPTEDTGPKGKKRKGKKDPPPPVKAAPDVSAPHSAAATPMRTGAPVAGPPTYPPGNLGLQSYLLAQSQQNPHVAHPAFLFPGPSPKVPASTIPTPSATPVTIVHQSSPQPPVSTIAPGDNPAGASPLTSGFPTTQEQMRQEHLKMQQLVLQTRVNAQQQLAEHRHTMAQRGQPPPKPPPASTSRVKKSSAAPTFRRSASTSKANPAPSTPLTASAPATSISLRVHSAPEEPSTVTSASAAPDSLVPFALTDFNFDELLDPHGPRISMDAMIGNLGTCGDQYGHLPDRGLLEDLDPAVLSRLMQDPGSGLDFFNHQFFTDDPAAPSSSGQDG</sequence>
<organism evidence="2 3">
    <name type="scientific">Tieghemiomyces parasiticus</name>
    <dbReference type="NCBI Taxonomy" id="78921"/>
    <lineage>
        <taxon>Eukaryota</taxon>
        <taxon>Fungi</taxon>
        <taxon>Fungi incertae sedis</taxon>
        <taxon>Zoopagomycota</taxon>
        <taxon>Kickxellomycotina</taxon>
        <taxon>Dimargaritomycetes</taxon>
        <taxon>Dimargaritales</taxon>
        <taxon>Dimargaritaceae</taxon>
        <taxon>Tieghemiomyces</taxon>
    </lineage>
</organism>
<dbReference type="Pfam" id="PF08513">
    <property type="entry name" value="LisH"/>
    <property type="match status" value="1"/>
</dbReference>
<feature type="compositionally biased region" description="Low complexity" evidence="1">
    <location>
        <begin position="399"/>
        <end position="410"/>
    </location>
</feature>
<dbReference type="EMBL" id="JANBPT010000576">
    <property type="protein sequence ID" value="KAJ1916596.1"/>
    <property type="molecule type" value="Genomic_DNA"/>
</dbReference>
<proteinExistence type="predicted"/>
<gene>
    <name evidence="2" type="ORF">IWQ60_008041</name>
</gene>
<feature type="compositionally biased region" description="Polar residues" evidence="1">
    <location>
        <begin position="181"/>
        <end position="198"/>
    </location>
</feature>
<evidence type="ECO:0000313" key="3">
    <source>
        <dbReference type="Proteomes" id="UP001150569"/>
    </source>
</evidence>
<dbReference type="Proteomes" id="UP001150569">
    <property type="component" value="Unassembled WGS sequence"/>
</dbReference>
<comment type="caution">
    <text evidence="2">The sequence shown here is derived from an EMBL/GenBank/DDBJ whole genome shotgun (WGS) entry which is preliminary data.</text>
</comment>
<feature type="region of interest" description="Disordered" evidence="1">
    <location>
        <begin position="136"/>
        <end position="246"/>
    </location>
</feature>
<protein>
    <recommendedName>
        <fullName evidence="4">LisH domain-containing protein</fullName>
    </recommendedName>
</protein>
<dbReference type="AlphaFoldDB" id="A0A9W7ZUU3"/>
<evidence type="ECO:0000256" key="1">
    <source>
        <dbReference type="SAM" id="MobiDB-lite"/>
    </source>
</evidence>
<feature type="region of interest" description="Disordered" evidence="1">
    <location>
        <begin position="354"/>
        <end position="410"/>
    </location>
</feature>
<evidence type="ECO:0008006" key="4">
    <source>
        <dbReference type="Google" id="ProtNLM"/>
    </source>
</evidence>
<dbReference type="InterPro" id="IPR006594">
    <property type="entry name" value="LisH"/>
</dbReference>
<dbReference type="PROSITE" id="PS50896">
    <property type="entry name" value="LISH"/>
    <property type="match status" value="1"/>
</dbReference>
<reference evidence="2" key="1">
    <citation type="submission" date="2022-07" db="EMBL/GenBank/DDBJ databases">
        <title>Phylogenomic reconstructions and comparative analyses of Kickxellomycotina fungi.</title>
        <authorList>
            <person name="Reynolds N.K."/>
            <person name="Stajich J.E."/>
            <person name="Barry K."/>
            <person name="Grigoriev I.V."/>
            <person name="Crous P."/>
            <person name="Smith M.E."/>
        </authorList>
    </citation>
    <scope>NUCLEOTIDE SEQUENCE</scope>
    <source>
        <strain evidence="2">RSA 861</strain>
    </source>
</reference>
<accession>A0A9W7ZUU3</accession>
<evidence type="ECO:0000313" key="2">
    <source>
        <dbReference type="EMBL" id="KAJ1916596.1"/>
    </source>
</evidence>
<dbReference type="SMART" id="SM00667">
    <property type="entry name" value="LisH"/>
    <property type="match status" value="1"/>
</dbReference>